<proteinExistence type="inferred from homology"/>
<evidence type="ECO:0000256" key="2">
    <source>
        <dbReference type="ARBA" id="ARBA00022670"/>
    </source>
</evidence>
<protein>
    <submittedName>
        <fullName evidence="5">Peptidase E</fullName>
        <ecNumber evidence="5">3.4.13.21</ecNumber>
    </submittedName>
</protein>
<dbReference type="GO" id="GO:0016805">
    <property type="term" value="F:dipeptidase activity"/>
    <property type="evidence" value="ECO:0007669"/>
    <property type="project" value="UniProtKB-KW"/>
</dbReference>
<evidence type="ECO:0000313" key="5">
    <source>
        <dbReference type="EMBL" id="QHI36632.1"/>
    </source>
</evidence>
<dbReference type="AlphaFoldDB" id="A0A7L4ZJ23"/>
<dbReference type="EMBL" id="CP019288">
    <property type="protein sequence ID" value="QHI36632.1"/>
    <property type="molecule type" value="Genomic_DNA"/>
</dbReference>
<dbReference type="KEGG" id="kan:IMCC3317_19950"/>
<sequence>MKPTLFTYGGQVNKGFVQYTAKLTGKKKPKICFLPTATGDALWYINYWYELCHDLEVEPHVLKVWISTSSQDWEFEDLLLEMDAIIVGGGNTLNLMTLLKAHEIDKTFKKAYDKGIVLAGGSAGSICWFNGGFSDSRPKKLTFVEGFNFLPFSNCPHYHSDASRRPLFHSNIQKGILTDGYACDDLSGIVFENGKVAKVMSLDEHNHSYYVYKKDGEVVEERLKSEIF</sequence>
<reference evidence="5 6" key="1">
    <citation type="journal article" date="2013" name="Int. J. Syst. Evol. Microbiol.">
        <title>Kordia antarctica sp. nov., isolated from Antarctic seawater.</title>
        <authorList>
            <person name="Baek K."/>
            <person name="Choi A."/>
            <person name="Kang I."/>
            <person name="Lee K."/>
            <person name="Cho J.C."/>
        </authorList>
    </citation>
    <scope>NUCLEOTIDE SEQUENCE [LARGE SCALE GENOMIC DNA]</scope>
    <source>
        <strain evidence="5 6">IMCC3317</strain>
    </source>
</reference>
<dbReference type="PANTHER" id="PTHR20842">
    <property type="entry name" value="PROTEASE S51 ALPHA-ASPARTYL DIPEPTIDASE"/>
    <property type="match status" value="1"/>
</dbReference>
<dbReference type="InterPro" id="IPR005320">
    <property type="entry name" value="Peptidase_S51"/>
</dbReference>
<dbReference type="GO" id="GO:0008236">
    <property type="term" value="F:serine-type peptidase activity"/>
    <property type="evidence" value="ECO:0007669"/>
    <property type="project" value="UniProtKB-KW"/>
</dbReference>
<dbReference type="OrthoDB" id="9778515at2"/>
<dbReference type="GO" id="GO:0006508">
    <property type="term" value="P:proteolysis"/>
    <property type="evidence" value="ECO:0007669"/>
    <property type="project" value="UniProtKB-KW"/>
</dbReference>
<evidence type="ECO:0000256" key="1">
    <source>
        <dbReference type="ARBA" id="ARBA00006534"/>
    </source>
</evidence>
<dbReference type="RefSeq" id="WP_160129321.1">
    <property type="nucleotide sequence ID" value="NZ_CP019288.1"/>
</dbReference>
<keyword evidence="4" id="KW-0720">Serine protease</keyword>
<dbReference type="Gene3D" id="3.40.50.880">
    <property type="match status" value="1"/>
</dbReference>
<dbReference type="Pfam" id="PF03575">
    <property type="entry name" value="Peptidase_S51"/>
    <property type="match status" value="1"/>
</dbReference>
<dbReference type="EC" id="3.4.13.21" evidence="5"/>
<comment type="similarity">
    <text evidence="1">Belongs to the peptidase S51 family.</text>
</comment>
<organism evidence="5 6">
    <name type="scientific">Kordia antarctica</name>
    <dbReference type="NCBI Taxonomy" id="1218801"/>
    <lineage>
        <taxon>Bacteria</taxon>
        <taxon>Pseudomonadati</taxon>
        <taxon>Bacteroidota</taxon>
        <taxon>Flavobacteriia</taxon>
        <taxon>Flavobacteriales</taxon>
        <taxon>Flavobacteriaceae</taxon>
        <taxon>Kordia</taxon>
    </lineage>
</organism>
<dbReference type="Proteomes" id="UP000464657">
    <property type="component" value="Chromosome"/>
</dbReference>
<evidence type="ECO:0000256" key="3">
    <source>
        <dbReference type="ARBA" id="ARBA00022801"/>
    </source>
</evidence>
<evidence type="ECO:0000256" key="4">
    <source>
        <dbReference type="ARBA" id="ARBA00022825"/>
    </source>
</evidence>
<name>A0A7L4ZJ23_9FLAO</name>
<accession>A0A7L4ZJ23</accession>
<dbReference type="CDD" id="cd03146">
    <property type="entry name" value="GAT1_Peptidase_E"/>
    <property type="match status" value="1"/>
</dbReference>
<keyword evidence="5" id="KW-0224">Dipeptidase</keyword>
<keyword evidence="6" id="KW-1185">Reference proteome</keyword>
<gene>
    <name evidence="5" type="primary">pepE_1</name>
    <name evidence="5" type="ORF">IMCC3317_19950</name>
</gene>
<evidence type="ECO:0000313" key="6">
    <source>
        <dbReference type="Proteomes" id="UP000464657"/>
    </source>
</evidence>
<dbReference type="PANTHER" id="PTHR20842:SF0">
    <property type="entry name" value="ALPHA-ASPARTYL DIPEPTIDASE"/>
    <property type="match status" value="1"/>
</dbReference>
<dbReference type="SUPFAM" id="SSF52317">
    <property type="entry name" value="Class I glutamine amidotransferase-like"/>
    <property type="match status" value="1"/>
</dbReference>
<keyword evidence="3 5" id="KW-0378">Hydrolase</keyword>
<keyword evidence="2" id="KW-0645">Protease</keyword>
<dbReference type="InterPro" id="IPR029062">
    <property type="entry name" value="Class_I_gatase-like"/>
</dbReference>